<evidence type="ECO:0000256" key="4">
    <source>
        <dbReference type="SAM" id="Coils"/>
    </source>
</evidence>
<organism evidence="6 7">
    <name type="scientific">Zancudomyces culisetae</name>
    <name type="common">Gut fungus</name>
    <name type="synonym">Smittium culisetae</name>
    <dbReference type="NCBI Taxonomy" id="1213189"/>
    <lineage>
        <taxon>Eukaryota</taxon>
        <taxon>Fungi</taxon>
        <taxon>Fungi incertae sedis</taxon>
        <taxon>Zoopagomycota</taxon>
        <taxon>Kickxellomycotina</taxon>
        <taxon>Harpellomycetes</taxon>
        <taxon>Harpellales</taxon>
        <taxon>Legeriomycetaceae</taxon>
        <taxon>Zancudomyces</taxon>
    </lineage>
</organism>
<reference evidence="7" key="1">
    <citation type="submission" date="2017-01" db="EMBL/GenBank/DDBJ databases">
        <authorList>
            <person name="Wang Y."/>
            <person name="White M."/>
            <person name="Kvist S."/>
            <person name="Moncalvo J.-M."/>
        </authorList>
    </citation>
    <scope>NUCLEOTIDE SEQUENCE [LARGE SCALE GENOMIC DNA]</scope>
    <source>
        <strain evidence="7">COL-18-3</strain>
    </source>
</reference>
<dbReference type="AlphaFoldDB" id="A0A1R1PEU5"/>
<evidence type="ECO:0000256" key="2">
    <source>
        <dbReference type="ARBA" id="ARBA00011915"/>
    </source>
</evidence>
<comment type="catalytic activity">
    <reaction evidence="1">
        <text>3-hydroxy-2-methylpropanoyl-CoA + H2O = 3-hydroxy-2-methylpropanoate + CoA + H(+)</text>
        <dbReference type="Rhea" id="RHEA:20888"/>
        <dbReference type="ChEBI" id="CHEBI:11805"/>
        <dbReference type="ChEBI" id="CHEBI:15377"/>
        <dbReference type="ChEBI" id="CHEBI:15378"/>
        <dbReference type="ChEBI" id="CHEBI:57287"/>
        <dbReference type="ChEBI" id="CHEBI:57340"/>
        <dbReference type="EC" id="3.1.2.4"/>
    </reaction>
</comment>
<keyword evidence="3 6" id="KW-0378">Hydrolase</keyword>
<dbReference type="EC" id="3.1.2.4" evidence="2"/>
<dbReference type="InterPro" id="IPR029045">
    <property type="entry name" value="ClpP/crotonase-like_dom_sf"/>
</dbReference>
<name>A0A1R1PEU5_ZANCU</name>
<evidence type="ECO:0000256" key="3">
    <source>
        <dbReference type="ARBA" id="ARBA00022801"/>
    </source>
</evidence>
<protein>
    <recommendedName>
        <fullName evidence="2">3-hydroxyisobutyryl-CoA hydrolase</fullName>
        <ecNumber evidence="2">3.1.2.4</ecNumber>
    </recommendedName>
</protein>
<keyword evidence="7" id="KW-1185">Reference proteome</keyword>
<proteinExistence type="predicted"/>
<dbReference type="InterPro" id="IPR032259">
    <property type="entry name" value="HIBYL-CoA-H"/>
</dbReference>
<dbReference type="OrthoDB" id="1737613at2759"/>
<sequence>MPETKIGFYTDVGGSFILSRLDENLGTYLALTGARVKGIDAFYAGFATHYVPSERLPILEQRLQELPNDNMDVVNSAIEEFVEESSFGKSEYQHRYSLAPVLNSIKECFKFKTMEEIIEALNNEKDNAEWAKETLALLAKMSPTSLKVNLELLHLAKNLSMKDCMNMESQLTNKMLHNHDFVEGVFELLVRKSNAPKWSPATLPEVSLDQIRTQYFLNPVKEVALEFYNDIDFMVHPYSKYTLPSEQKIRAVVTGEDPDAGDNAFSKEELINYFAKLYSDKVGVREKVSDVINRNTIKNPHDDVGISTLSWNY</sequence>
<evidence type="ECO:0000313" key="6">
    <source>
        <dbReference type="EMBL" id="OMH79510.1"/>
    </source>
</evidence>
<evidence type="ECO:0000256" key="1">
    <source>
        <dbReference type="ARBA" id="ARBA00001709"/>
    </source>
</evidence>
<gene>
    <name evidence="6" type="ORF">AX774_g7069</name>
</gene>
<evidence type="ECO:0000259" key="5">
    <source>
        <dbReference type="Pfam" id="PF16113"/>
    </source>
</evidence>
<dbReference type="GO" id="GO:0005739">
    <property type="term" value="C:mitochondrion"/>
    <property type="evidence" value="ECO:0007669"/>
    <property type="project" value="TreeGrafter"/>
</dbReference>
<dbReference type="PANTHER" id="PTHR43176">
    <property type="entry name" value="3-HYDROXYISOBUTYRYL-COA HYDROLASE-RELATED"/>
    <property type="match status" value="1"/>
</dbReference>
<dbReference type="GO" id="GO:0003860">
    <property type="term" value="F:3-hydroxyisobutyryl-CoA hydrolase activity"/>
    <property type="evidence" value="ECO:0007669"/>
    <property type="project" value="UniProtKB-EC"/>
</dbReference>
<dbReference type="GO" id="GO:0006574">
    <property type="term" value="P:L-valine catabolic process"/>
    <property type="evidence" value="ECO:0007669"/>
    <property type="project" value="TreeGrafter"/>
</dbReference>
<dbReference type="Gene3D" id="3.90.226.10">
    <property type="entry name" value="2-enoyl-CoA Hydratase, Chain A, domain 1"/>
    <property type="match status" value="1"/>
</dbReference>
<feature type="coiled-coil region" evidence="4">
    <location>
        <begin position="111"/>
        <end position="138"/>
    </location>
</feature>
<evidence type="ECO:0000313" key="7">
    <source>
        <dbReference type="Proteomes" id="UP000188320"/>
    </source>
</evidence>
<dbReference type="EMBL" id="LSSK01001530">
    <property type="protein sequence ID" value="OMH79510.1"/>
    <property type="molecule type" value="Genomic_DNA"/>
</dbReference>
<accession>A0A1R1PEU5</accession>
<dbReference type="InterPro" id="IPR045004">
    <property type="entry name" value="ECH_dom"/>
</dbReference>
<dbReference type="Proteomes" id="UP000188320">
    <property type="component" value="Unassembled WGS sequence"/>
</dbReference>
<keyword evidence="4" id="KW-0175">Coiled coil</keyword>
<feature type="domain" description="Enoyl-CoA hydratase/isomerase" evidence="5">
    <location>
        <begin position="1"/>
        <end position="212"/>
    </location>
</feature>
<dbReference type="Pfam" id="PF16113">
    <property type="entry name" value="ECH_2"/>
    <property type="match status" value="1"/>
</dbReference>
<dbReference type="PANTHER" id="PTHR43176:SF3">
    <property type="entry name" value="3-HYDROXYISOBUTYRYL-COA HYDROLASE, MITOCHONDRIAL"/>
    <property type="match status" value="1"/>
</dbReference>
<comment type="caution">
    <text evidence="6">The sequence shown here is derived from an EMBL/GenBank/DDBJ whole genome shotgun (WGS) entry which is preliminary data.</text>
</comment>
<dbReference type="SUPFAM" id="SSF52096">
    <property type="entry name" value="ClpP/crotonase"/>
    <property type="match status" value="1"/>
</dbReference>